<reference evidence="1" key="1">
    <citation type="submission" date="2014-11" db="EMBL/GenBank/DDBJ databases">
        <authorList>
            <person name="Amaro Gonzalez C."/>
        </authorList>
    </citation>
    <scope>NUCLEOTIDE SEQUENCE</scope>
</reference>
<organism evidence="1">
    <name type="scientific">Anguilla anguilla</name>
    <name type="common">European freshwater eel</name>
    <name type="synonym">Muraena anguilla</name>
    <dbReference type="NCBI Taxonomy" id="7936"/>
    <lineage>
        <taxon>Eukaryota</taxon>
        <taxon>Metazoa</taxon>
        <taxon>Chordata</taxon>
        <taxon>Craniata</taxon>
        <taxon>Vertebrata</taxon>
        <taxon>Euteleostomi</taxon>
        <taxon>Actinopterygii</taxon>
        <taxon>Neopterygii</taxon>
        <taxon>Teleostei</taxon>
        <taxon>Anguilliformes</taxon>
        <taxon>Anguillidae</taxon>
        <taxon>Anguilla</taxon>
    </lineage>
</organism>
<name>A0A0E9T820_ANGAN</name>
<sequence length="27" mass="3371">MLQSRFVRALCIMKQQQIKYIKCHLYQ</sequence>
<evidence type="ECO:0000313" key="1">
    <source>
        <dbReference type="EMBL" id="JAH49577.1"/>
    </source>
</evidence>
<reference evidence="1" key="2">
    <citation type="journal article" date="2015" name="Fish Shellfish Immunol.">
        <title>Early steps in the European eel (Anguilla anguilla)-Vibrio vulnificus interaction in the gills: Role of the RtxA13 toxin.</title>
        <authorList>
            <person name="Callol A."/>
            <person name="Pajuelo D."/>
            <person name="Ebbesson L."/>
            <person name="Teles M."/>
            <person name="MacKenzie S."/>
            <person name="Amaro C."/>
        </authorList>
    </citation>
    <scope>NUCLEOTIDE SEQUENCE</scope>
</reference>
<accession>A0A0E9T820</accession>
<proteinExistence type="predicted"/>
<protein>
    <submittedName>
        <fullName evidence="1">Uncharacterized protein</fullName>
    </submittedName>
</protein>
<dbReference type="EMBL" id="GBXM01059000">
    <property type="protein sequence ID" value="JAH49577.1"/>
    <property type="molecule type" value="Transcribed_RNA"/>
</dbReference>
<dbReference type="AlphaFoldDB" id="A0A0E9T820"/>